<protein>
    <recommendedName>
        <fullName evidence="5">HMG box domain-containing protein</fullName>
    </recommendedName>
</protein>
<dbReference type="InterPro" id="IPR009071">
    <property type="entry name" value="HMG_box_dom"/>
</dbReference>
<dbReference type="SMART" id="SM00398">
    <property type="entry name" value="HMG"/>
    <property type="match status" value="1"/>
</dbReference>
<dbReference type="PANTHER" id="PTHR45789:SF2">
    <property type="entry name" value="FI18025P1"/>
    <property type="match status" value="1"/>
</dbReference>
<dbReference type="Pfam" id="PF00505">
    <property type="entry name" value="HMG_box"/>
    <property type="match status" value="1"/>
</dbReference>
<dbReference type="EMBL" id="SGPL01000362">
    <property type="protein sequence ID" value="THH13345.1"/>
    <property type="molecule type" value="Genomic_DNA"/>
</dbReference>
<feature type="region of interest" description="Disordered" evidence="4">
    <location>
        <begin position="65"/>
        <end position="99"/>
    </location>
</feature>
<proteinExistence type="predicted"/>
<comment type="caution">
    <text evidence="6">The sequence shown here is derived from an EMBL/GenBank/DDBJ whole genome shotgun (WGS) entry which is preliminary data.</text>
</comment>
<evidence type="ECO:0000256" key="2">
    <source>
        <dbReference type="ARBA" id="ARBA00023242"/>
    </source>
</evidence>
<dbReference type="PANTHER" id="PTHR45789">
    <property type="entry name" value="FI18025P1"/>
    <property type="match status" value="1"/>
</dbReference>
<evidence type="ECO:0000313" key="7">
    <source>
        <dbReference type="Proteomes" id="UP000310158"/>
    </source>
</evidence>
<feature type="compositionally biased region" description="Low complexity" evidence="4">
    <location>
        <begin position="223"/>
        <end position="239"/>
    </location>
</feature>
<dbReference type="GO" id="GO:0005634">
    <property type="term" value="C:nucleus"/>
    <property type="evidence" value="ECO:0007669"/>
    <property type="project" value="UniProtKB-UniRule"/>
</dbReference>
<dbReference type="InterPro" id="IPR051356">
    <property type="entry name" value="SOX/SOX-like_TF"/>
</dbReference>
<accession>A0A4S4LN19</accession>
<feature type="compositionally biased region" description="Basic and acidic residues" evidence="4">
    <location>
        <begin position="88"/>
        <end position="99"/>
    </location>
</feature>
<dbReference type="OrthoDB" id="6247875at2759"/>
<reference evidence="6 7" key="1">
    <citation type="submission" date="2019-02" db="EMBL/GenBank/DDBJ databases">
        <title>Genome sequencing of the rare red list fungi Bondarzewia mesenterica.</title>
        <authorList>
            <person name="Buettner E."/>
            <person name="Kellner H."/>
        </authorList>
    </citation>
    <scope>NUCLEOTIDE SEQUENCE [LARGE SCALE GENOMIC DNA]</scope>
    <source>
        <strain evidence="6 7">DSM 108281</strain>
    </source>
</reference>
<evidence type="ECO:0000256" key="3">
    <source>
        <dbReference type="PROSITE-ProRule" id="PRU00267"/>
    </source>
</evidence>
<gene>
    <name evidence="6" type="ORF">EW146_g6859</name>
</gene>
<dbReference type="InterPro" id="IPR036910">
    <property type="entry name" value="HMG_box_dom_sf"/>
</dbReference>
<evidence type="ECO:0000256" key="1">
    <source>
        <dbReference type="ARBA" id="ARBA00023125"/>
    </source>
</evidence>
<dbReference type="AlphaFoldDB" id="A0A4S4LN19"/>
<keyword evidence="7" id="KW-1185">Reference proteome</keyword>
<feature type="region of interest" description="Disordered" evidence="4">
    <location>
        <begin position="222"/>
        <end position="243"/>
    </location>
</feature>
<dbReference type="PROSITE" id="PS50118">
    <property type="entry name" value="HMG_BOX_2"/>
    <property type="match status" value="1"/>
</dbReference>
<dbReference type="CDD" id="cd01389">
    <property type="entry name" value="HMG-box_ROX1-like"/>
    <property type="match status" value="1"/>
</dbReference>
<evidence type="ECO:0000259" key="5">
    <source>
        <dbReference type="PROSITE" id="PS50118"/>
    </source>
</evidence>
<evidence type="ECO:0000256" key="4">
    <source>
        <dbReference type="SAM" id="MobiDB-lite"/>
    </source>
</evidence>
<name>A0A4S4LN19_9AGAM</name>
<keyword evidence="2 3" id="KW-0539">Nucleus</keyword>
<dbReference type="GO" id="GO:0000981">
    <property type="term" value="F:DNA-binding transcription factor activity, RNA polymerase II-specific"/>
    <property type="evidence" value="ECO:0007669"/>
    <property type="project" value="TreeGrafter"/>
</dbReference>
<dbReference type="GO" id="GO:0000978">
    <property type="term" value="F:RNA polymerase II cis-regulatory region sequence-specific DNA binding"/>
    <property type="evidence" value="ECO:0007669"/>
    <property type="project" value="TreeGrafter"/>
</dbReference>
<sequence>MTIYWQPHYPTIPPVLTNNVPSKQVFFVSLEWRRGARLSVLLPARSPFSRLFSGTDVFCHPVTPTHPSVSPLPPPSSLSLSSVPSRTTESRSLRNDPSHIKRPMNAFMLFRRAFLADRKNILDQVETDNRHLSRLVGCMWKLMSKDEQQPWYDQAAALKDIHKNMFPQYRYAPVMRERKKRRTKRNGPEDLNRIHRIAELLHERKSEEEVITAVHELDRQVNDNTSSFSGSDSSSLTTDEPPFLDPLSPPTATNIYLYPQDPGFPPPQTVPLSMVSPMADTISLAEALPFPYIEPCMDSSIAAAVSTTFPAQFDSIWLSFYQNMNLPLPSETDFGPPTTTITSSDDPFSLNSFTTSPEYWKHHDDEGTADTTNAWVPFDGTQPYLGSNVTFY</sequence>
<keyword evidence="1 3" id="KW-0238">DNA-binding</keyword>
<feature type="DNA-binding region" description="HMG box" evidence="3">
    <location>
        <begin position="100"/>
        <end position="170"/>
    </location>
</feature>
<evidence type="ECO:0000313" key="6">
    <source>
        <dbReference type="EMBL" id="THH13345.1"/>
    </source>
</evidence>
<feature type="domain" description="HMG box" evidence="5">
    <location>
        <begin position="100"/>
        <end position="170"/>
    </location>
</feature>
<dbReference type="Gene3D" id="1.10.30.10">
    <property type="entry name" value="High mobility group box domain"/>
    <property type="match status" value="1"/>
</dbReference>
<organism evidence="6 7">
    <name type="scientific">Bondarzewia mesenterica</name>
    <dbReference type="NCBI Taxonomy" id="1095465"/>
    <lineage>
        <taxon>Eukaryota</taxon>
        <taxon>Fungi</taxon>
        <taxon>Dikarya</taxon>
        <taxon>Basidiomycota</taxon>
        <taxon>Agaricomycotina</taxon>
        <taxon>Agaricomycetes</taxon>
        <taxon>Russulales</taxon>
        <taxon>Bondarzewiaceae</taxon>
        <taxon>Bondarzewia</taxon>
    </lineage>
</organism>
<dbReference type="SUPFAM" id="SSF47095">
    <property type="entry name" value="HMG-box"/>
    <property type="match status" value="1"/>
</dbReference>
<dbReference type="Proteomes" id="UP000310158">
    <property type="component" value="Unassembled WGS sequence"/>
</dbReference>